<dbReference type="AlphaFoldDB" id="A0A449B475"/>
<proteinExistence type="predicted"/>
<evidence type="ECO:0000313" key="2">
    <source>
        <dbReference type="EMBL" id="VEU75402.1"/>
    </source>
</evidence>
<dbReference type="GO" id="GO:0005524">
    <property type="term" value="F:ATP binding"/>
    <property type="evidence" value="ECO:0007669"/>
    <property type="project" value="InterPro"/>
</dbReference>
<dbReference type="InterPro" id="IPR052934">
    <property type="entry name" value="Methyl-DNA_Rec/Restrict_Enz"/>
</dbReference>
<evidence type="ECO:0000259" key="1">
    <source>
        <dbReference type="Pfam" id="PF07728"/>
    </source>
</evidence>
<dbReference type="InterPro" id="IPR027417">
    <property type="entry name" value="P-loop_NTPase"/>
</dbReference>
<keyword evidence="3" id="KW-1185">Reference proteome</keyword>
<name>A0A449B475_9BACT</name>
<feature type="domain" description="ATPase dynein-related AAA" evidence="1">
    <location>
        <begin position="281"/>
        <end position="456"/>
    </location>
</feature>
<protein>
    <submittedName>
        <fullName evidence="2">5-methylcytosine-specific restriction enzyme B</fullName>
        <ecNumber evidence="2">3.1.21.-</ecNumber>
    </submittedName>
</protein>
<reference evidence="2 3" key="1">
    <citation type="submission" date="2019-01" db="EMBL/GenBank/DDBJ databases">
        <authorList>
            <consortium name="Pathogen Informatics"/>
        </authorList>
    </citation>
    <scope>NUCLEOTIDE SEQUENCE [LARGE SCALE GENOMIC DNA]</scope>
    <source>
        <strain evidence="2 3">NCTC10168</strain>
    </source>
</reference>
<dbReference type="PANTHER" id="PTHR37291">
    <property type="entry name" value="5-METHYLCYTOSINE-SPECIFIC RESTRICTION ENZYME B"/>
    <property type="match status" value="1"/>
</dbReference>
<gene>
    <name evidence="2" type="primary">mcrB</name>
    <name evidence="2" type="ORF">NCTC10168_00320</name>
</gene>
<keyword evidence="2" id="KW-0378">Hydrolase</keyword>
<dbReference type="SUPFAM" id="SSF52540">
    <property type="entry name" value="P-loop containing nucleoside triphosphate hydrolases"/>
    <property type="match status" value="1"/>
</dbReference>
<dbReference type="EMBL" id="LR215037">
    <property type="protein sequence ID" value="VEU75402.1"/>
    <property type="molecule type" value="Genomic_DNA"/>
</dbReference>
<dbReference type="PANTHER" id="PTHR37291:SF1">
    <property type="entry name" value="TYPE IV METHYL-DIRECTED RESTRICTION ENZYME ECOKMCRB SUBUNIT"/>
    <property type="match status" value="1"/>
</dbReference>
<dbReference type="REBASE" id="299163">
    <property type="entry name" value="R1.Mma10168ORF322P"/>
</dbReference>
<dbReference type="KEGG" id="mmau:NCTC10168_00320"/>
<organism evidence="2 3">
    <name type="scientific">Mycoplasmopsis maculosa</name>
    <dbReference type="NCBI Taxonomy" id="114885"/>
    <lineage>
        <taxon>Bacteria</taxon>
        <taxon>Bacillati</taxon>
        <taxon>Mycoplasmatota</taxon>
        <taxon>Mycoplasmoidales</taxon>
        <taxon>Metamycoplasmataceae</taxon>
        <taxon>Mycoplasmopsis</taxon>
    </lineage>
</organism>
<dbReference type="Gene3D" id="3.40.50.300">
    <property type="entry name" value="P-loop containing nucleotide triphosphate hydrolases"/>
    <property type="match status" value="1"/>
</dbReference>
<dbReference type="Pfam" id="PF07728">
    <property type="entry name" value="AAA_5"/>
    <property type="match status" value="1"/>
</dbReference>
<dbReference type="Proteomes" id="UP000290243">
    <property type="component" value="Chromosome"/>
</dbReference>
<dbReference type="InterPro" id="IPR011704">
    <property type="entry name" value="ATPase_dyneun-rel_AAA"/>
</dbReference>
<sequence length="608" mass="69787">MSVNKNVHDVEVALGLAHGELLDEGIELEKFTPEWFKNKGAEFADIDLEAKTLYKEFQVKFGIDALEKLNGEDLLKALFLGGNTDNLCHELEYVKMNTELFGSIKGGNAYKYPLFFDKETSTWMSGTGQKPAGLSLEKAIIKGTKVRDGLVQGLKIIEESKPINVVEDYLMLYTKLYAKIPELIDSMWVLKYFHMMEKEVIPVFYNKYWQEKVLYVIKLIPSDSTFGRLGQISEFVKKCEISNVVFAQVFYKYCKELDSQEDDREDSNFDNSIGRIRGGENIILYGVPGAGKSWTIQNEYCSDETCMERLVFHPDYTYSDFVGQIMPKVTNEGTVNYEFTPGPFAKLVKKAYTNPDKMFYLVIEEVNRGNAPAIFGDVFQLLDRQGQFIKDQTTGHNIENPNYGASEYEITNADVARVVYGNENHKVSIPSNMSILCTMNTSDQNVFTLDTAFQRRWSMRLIQNKFPEDGSEKAFADTFILDTSVTWEKFFTVINDLILNKNIRMTSAEDKRLGTHFVSQEDLVIDTYEGEDKELSKKSNRQNRRFAEKVLKYLWDDAFKFNKDEIFDISKVNSLEKVIEVFVKAKGNTRFEGIFKQNIVDALIPKLE</sequence>
<evidence type="ECO:0000313" key="3">
    <source>
        <dbReference type="Proteomes" id="UP000290243"/>
    </source>
</evidence>
<dbReference type="EC" id="3.1.21.-" evidence="2"/>
<accession>A0A449B475</accession>
<dbReference type="GO" id="GO:0016887">
    <property type="term" value="F:ATP hydrolysis activity"/>
    <property type="evidence" value="ECO:0007669"/>
    <property type="project" value="InterPro"/>
</dbReference>